<dbReference type="InterPro" id="IPR027508">
    <property type="entry name" value="DHN_aldolase_MptD"/>
</dbReference>
<comment type="function">
    <text evidence="1">Catalyzes the conversion of 7,8-dihydroneopterin (H2Neo) to 6-hydroxymethyl-7,8-dihydropterin (6-HMD).</text>
</comment>
<feature type="domain" description="Dihydroneopterin aldolase MtpD C-terminal" evidence="2">
    <location>
        <begin position="12"/>
        <end position="119"/>
    </location>
</feature>
<dbReference type="AlphaFoldDB" id="A0A8T3VMT0"/>
<evidence type="ECO:0000256" key="1">
    <source>
        <dbReference type="HAMAP-Rule" id="MF_02130"/>
    </source>
</evidence>
<dbReference type="GO" id="GO:0004150">
    <property type="term" value="F:dihydroneopterin aldolase activity"/>
    <property type="evidence" value="ECO:0007669"/>
    <property type="project" value="UniProtKB-UniRule"/>
</dbReference>
<name>A0A8T3VMT0_METOL</name>
<comment type="pathway">
    <text evidence="1">Cofactor biosynthesis; 5,6,7,8-tetrahydromethanopterin biosynthesis.</text>
</comment>
<evidence type="ECO:0000259" key="2">
    <source>
        <dbReference type="Pfam" id="PF04038"/>
    </source>
</evidence>
<gene>
    <name evidence="1" type="primary">mptD</name>
    <name evidence="3" type="ORF">E7Z75_04690</name>
</gene>
<dbReference type="Pfam" id="PF04038">
    <property type="entry name" value="DHNA"/>
    <property type="match status" value="1"/>
</dbReference>
<dbReference type="GO" id="GO:2001118">
    <property type="term" value="P:tetrahydromethanopterin biosynthetic process"/>
    <property type="evidence" value="ECO:0007669"/>
    <property type="project" value="UniProtKB-UniRule"/>
</dbReference>
<feature type="binding site" evidence="1">
    <location>
        <position position="20"/>
    </location>
    <ligand>
        <name>substrate</name>
    </ligand>
</feature>
<proteinExistence type="inferred from homology"/>
<comment type="catalytic activity">
    <reaction evidence="1">
        <text>7,8-dihydroneopterin = 6-hydroxymethyl-7,8-dihydropterin + glycolaldehyde</text>
        <dbReference type="Rhea" id="RHEA:10540"/>
        <dbReference type="ChEBI" id="CHEBI:17001"/>
        <dbReference type="ChEBI" id="CHEBI:17071"/>
        <dbReference type="ChEBI" id="CHEBI:44841"/>
        <dbReference type="EC" id="4.1.2.25"/>
    </reaction>
</comment>
<protein>
    <recommendedName>
        <fullName evidence="1">Dihydroneopterin aldolase</fullName>
        <shortName evidence="1">DHNA</shortName>
        <ecNumber evidence="1">4.1.2.25</ecNumber>
    </recommendedName>
    <alternativeName>
        <fullName evidence="1">7,8-dihydroneopterin aldolase</fullName>
    </alternativeName>
</protein>
<dbReference type="EMBL" id="SUTG01000017">
    <property type="protein sequence ID" value="MBE6512423.1"/>
    <property type="molecule type" value="Genomic_DNA"/>
</dbReference>
<reference evidence="3" key="1">
    <citation type="submission" date="2019-04" db="EMBL/GenBank/DDBJ databases">
        <title>Evolution of Biomass-Degrading Anaerobic Consortia Revealed by Metagenomics.</title>
        <authorList>
            <person name="Peng X."/>
        </authorList>
    </citation>
    <scope>NUCLEOTIDE SEQUENCE</scope>
    <source>
        <strain evidence="3">SIG14</strain>
    </source>
</reference>
<keyword evidence="1" id="KW-0456">Lyase</keyword>
<accession>A0A8T3VMT0</accession>
<evidence type="ECO:0000313" key="3">
    <source>
        <dbReference type="EMBL" id="MBE6512423.1"/>
    </source>
</evidence>
<dbReference type="InterPro" id="IPR007181">
    <property type="entry name" value="MtpD_C"/>
</dbReference>
<dbReference type="InterPro" id="IPR036839">
    <property type="entry name" value="MptD_sf"/>
</dbReference>
<dbReference type="HAMAP" id="MF_02130">
    <property type="entry name" value="DHNA_arch"/>
    <property type="match status" value="1"/>
</dbReference>
<dbReference type="SUPFAM" id="SSF143560">
    <property type="entry name" value="MK0786-like"/>
    <property type="match status" value="1"/>
</dbReference>
<comment type="similarity">
    <text evidence="1">Belongs to the archaeal dihydroneopterin aldolase family.</text>
</comment>
<feature type="binding site" evidence="1">
    <location>
        <position position="116"/>
    </location>
    <ligand>
        <name>substrate</name>
    </ligand>
</feature>
<comment type="caution">
    <text evidence="3">The sequence shown here is derived from an EMBL/GenBank/DDBJ whole genome shotgun (WGS) entry which is preliminary data.</text>
</comment>
<dbReference type="Gene3D" id="3.30.1300.20">
    <property type="entry name" value="7,8-dihydroneopterin aldolase (MptD)"/>
    <property type="match status" value="1"/>
</dbReference>
<dbReference type="Proteomes" id="UP000732619">
    <property type="component" value="Unassembled WGS sequence"/>
</dbReference>
<comment type="subunit">
    <text evidence="1">Homotetramer.</text>
</comment>
<sequence>MGAKEEYFSNISNRERAIFEGAISMGALFHQFVGTPFNKTNIASLEKAMEESFTLQPCIEKVEVSIDLDRLDNAMTEFEYTSLSGDMLDVKIYSKVVDVLAVIRIKFIEELNYPLMFVEEIIE</sequence>
<dbReference type="EC" id="4.1.2.25" evidence="1"/>
<evidence type="ECO:0000313" key="4">
    <source>
        <dbReference type="Proteomes" id="UP000732619"/>
    </source>
</evidence>
<organism evidence="3 4">
    <name type="scientific">Methanobrevibacter olleyae</name>
    <dbReference type="NCBI Taxonomy" id="294671"/>
    <lineage>
        <taxon>Archaea</taxon>
        <taxon>Methanobacteriati</taxon>
        <taxon>Methanobacteriota</taxon>
        <taxon>Methanomada group</taxon>
        <taxon>Methanobacteria</taxon>
        <taxon>Methanobacteriales</taxon>
        <taxon>Methanobacteriaceae</taxon>
        <taxon>Methanobrevibacter</taxon>
    </lineage>
</organism>